<dbReference type="EMBL" id="CP099587">
    <property type="protein sequence ID" value="USS46485.1"/>
    <property type="molecule type" value="Genomic_DNA"/>
</dbReference>
<dbReference type="AlphaFoldDB" id="A0AAP9Y5C4"/>
<reference evidence="3" key="2">
    <citation type="submission" date="2022-06" db="EMBL/GenBank/DDBJ databases">
        <title>Draft genome sequence of Burkholderia glumae strain GR20004 isolated from rice panicle showing bacterial panicle blight.</title>
        <authorList>
            <person name="Choi S.Y."/>
            <person name="Lee Y.H."/>
        </authorList>
    </citation>
    <scope>NUCLEOTIDE SEQUENCE</scope>
    <source>
        <strain evidence="3">GR20004</strain>
    </source>
</reference>
<dbReference type="Proteomes" id="UP001056386">
    <property type="component" value="Chromosome 1"/>
</dbReference>
<evidence type="ECO:0000313" key="2">
    <source>
        <dbReference type="EMBL" id="QPQ91605.1"/>
    </source>
</evidence>
<organism evidence="2 4">
    <name type="scientific">Burkholderia glumae</name>
    <name type="common">Pseudomonas glumae</name>
    <dbReference type="NCBI Taxonomy" id="337"/>
    <lineage>
        <taxon>Bacteria</taxon>
        <taxon>Pseudomonadati</taxon>
        <taxon>Pseudomonadota</taxon>
        <taxon>Betaproteobacteria</taxon>
        <taxon>Burkholderiales</taxon>
        <taxon>Burkholderiaceae</taxon>
        <taxon>Burkholderia</taxon>
    </lineage>
</organism>
<keyword evidence="1" id="KW-0472">Membrane</keyword>
<protein>
    <recommendedName>
        <fullName evidence="6">GlsB/YeaQ/YmgE family stress response membrane protein</fullName>
    </recommendedName>
</protein>
<name>A0AAP9Y5C4_BURGL</name>
<keyword evidence="1" id="KW-0812">Transmembrane</keyword>
<keyword evidence="1" id="KW-1133">Transmembrane helix</keyword>
<dbReference type="EMBL" id="CP065601">
    <property type="protein sequence ID" value="QPQ91605.1"/>
    <property type="molecule type" value="Genomic_DNA"/>
</dbReference>
<evidence type="ECO:0000313" key="5">
    <source>
        <dbReference type="Proteomes" id="UP001056386"/>
    </source>
</evidence>
<evidence type="ECO:0000313" key="3">
    <source>
        <dbReference type="EMBL" id="USS46485.1"/>
    </source>
</evidence>
<feature type="transmembrane region" description="Helical" evidence="1">
    <location>
        <begin position="6"/>
        <end position="23"/>
    </location>
</feature>
<keyword evidence="5" id="KW-1185">Reference proteome</keyword>
<accession>A0AAP9Y5C4</accession>
<evidence type="ECO:0008006" key="6">
    <source>
        <dbReference type="Google" id="ProtNLM"/>
    </source>
</evidence>
<sequence>MNWPGIVVLGLAVGGLGWWLHPARTGRRGWRAALVAALAGAVVARLAGNLTGLFHDGGTLEWPVCAVTALVATTLTMGALARR</sequence>
<proteinExistence type="predicted"/>
<dbReference type="Proteomes" id="UP000594892">
    <property type="component" value="Chromosome 2"/>
</dbReference>
<dbReference type="GeneID" id="45696844"/>
<feature type="transmembrane region" description="Helical" evidence="1">
    <location>
        <begin position="30"/>
        <end position="48"/>
    </location>
</feature>
<evidence type="ECO:0000313" key="4">
    <source>
        <dbReference type="Proteomes" id="UP000594892"/>
    </source>
</evidence>
<evidence type="ECO:0000256" key="1">
    <source>
        <dbReference type="SAM" id="Phobius"/>
    </source>
</evidence>
<feature type="transmembrane region" description="Helical" evidence="1">
    <location>
        <begin position="60"/>
        <end position="81"/>
    </location>
</feature>
<reference evidence="2 4" key="1">
    <citation type="submission" date="2020-12" db="EMBL/GenBank/DDBJ databases">
        <title>FDA dAtabase for Regulatory Grade micrObial Sequences (FDA-ARGOS): Supporting development and validation of Infectious Disease Dx tests.</title>
        <authorList>
            <person name="Minogue T."/>
            <person name="Wolcott M."/>
            <person name="Wasieloski L."/>
            <person name="Aguilar W."/>
            <person name="Moore D."/>
            <person name="Jaissle J."/>
            <person name="Tallon L."/>
            <person name="Sadzewicz L."/>
            <person name="Zhao X."/>
            <person name="Boylan J."/>
            <person name="Ott S."/>
            <person name="Bowen H."/>
            <person name="Vavikolanu K."/>
            <person name="Mehta A."/>
            <person name="Aluvathingal J."/>
            <person name="Nadendla S."/>
            <person name="Yan Y."/>
            <person name="Sichtig H."/>
        </authorList>
    </citation>
    <scope>NUCLEOTIDE SEQUENCE [LARGE SCALE GENOMIC DNA]</scope>
    <source>
        <strain evidence="2 4">FDAARGOS_949</strain>
    </source>
</reference>
<dbReference type="RefSeq" id="WP_012734512.1">
    <property type="nucleotide sequence ID" value="NZ_CP021074.1"/>
</dbReference>
<gene>
    <name evidence="2" type="ORF">I6H06_20965</name>
    <name evidence="3" type="ORF">NFI99_16345</name>
</gene>